<protein>
    <recommendedName>
        <fullName evidence="4">LysR family transcriptional regulator</fullName>
    </recommendedName>
</protein>
<evidence type="ECO:0008006" key="4">
    <source>
        <dbReference type="Google" id="ProtNLM"/>
    </source>
</evidence>
<dbReference type="Gene3D" id="3.40.190.290">
    <property type="match status" value="1"/>
</dbReference>
<dbReference type="PANTHER" id="PTHR30537:SF5">
    <property type="entry name" value="HTH-TYPE TRANSCRIPTIONAL ACTIVATOR TTDR-RELATED"/>
    <property type="match status" value="1"/>
</dbReference>
<sequence>APDIEVIPVFRSGTFLLAAPGYLNRNGSPERIEDLCRHRLLRRIGRGYPTARYLFNNQLFFDLETGKLDKLAHADFRTPRSMPPAQFGPYPSCARILSGDAISCYQSTLAGEGIAVDLSLRLVDDDLRQGRLVPVLAPWRPALWTNTLAVRAEIAHSDEVKAFTAWFVRKESEAGLARWAYWRDKFG</sequence>
<feature type="non-terminal residue" evidence="2">
    <location>
        <position position="187"/>
    </location>
</feature>
<reference evidence="2 3" key="1">
    <citation type="journal article" date="2021" name="Sci. Rep.">
        <title>The distribution of antibiotic resistance genes in chicken gut microbiota commensals.</title>
        <authorList>
            <person name="Juricova H."/>
            <person name="Matiasovicova J."/>
            <person name="Kubasova T."/>
            <person name="Cejkova D."/>
            <person name="Rychlik I."/>
        </authorList>
    </citation>
    <scope>NUCLEOTIDE SEQUENCE [LARGE SCALE GENOMIC DNA]</scope>
    <source>
        <strain evidence="2 3">An829</strain>
    </source>
</reference>
<accession>A0ABS2DV44</accession>
<comment type="similarity">
    <text evidence="1">Belongs to the LysR transcriptional regulatory family.</text>
</comment>
<evidence type="ECO:0000256" key="1">
    <source>
        <dbReference type="ARBA" id="ARBA00009437"/>
    </source>
</evidence>
<gene>
    <name evidence="2" type="ORF">H6A60_12225</name>
</gene>
<name>A0ABS2DV44_9BURK</name>
<dbReference type="SUPFAM" id="SSF53850">
    <property type="entry name" value="Periplasmic binding protein-like II"/>
    <property type="match status" value="1"/>
</dbReference>
<organism evidence="2 3">
    <name type="scientific">Sutterella massiliensis</name>
    <dbReference type="NCBI Taxonomy" id="1816689"/>
    <lineage>
        <taxon>Bacteria</taxon>
        <taxon>Pseudomonadati</taxon>
        <taxon>Pseudomonadota</taxon>
        <taxon>Betaproteobacteria</taxon>
        <taxon>Burkholderiales</taxon>
        <taxon>Sutterellaceae</taxon>
        <taxon>Sutterella</taxon>
    </lineage>
</organism>
<proteinExistence type="inferred from homology"/>
<evidence type="ECO:0000313" key="2">
    <source>
        <dbReference type="EMBL" id="MBM6705231.1"/>
    </source>
</evidence>
<dbReference type="InterPro" id="IPR058163">
    <property type="entry name" value="LysR-type_TF_proteobact-type"/>
</dbReference>
<dbReference type="PANTHER" id="PTHR30537">
    <property type="entry name" value="HTH-TYPE TRANSCRIPTIONAL REGULATOR"/>
    <property type="match status" value="1"/>
</dbReference>
<dbReference type="Proteomes" id="UP000715095">
    <property type="component" value="Unassembled WGS sequence"/>
</dbReference>
<evidence type="ECO:0000313" key="3">
    <source>
        <dbReference type="Proteomes" id="UP000715095"/>
    </source>
</evidence>
<dbReference type="EMBL" id="JACJJC010000228">
    <property type="protein sequence ID" value="MBM6705231.1"/>
    <property type="molecule type" value="Genomic_DNA"/>
</dbReference>
<comment type="caution">
    <text evidence="2">The sequence shown here is derived from an EMBL/GenBank/DDBJ whole genome shotgun (WGS) entry which is preliminary data.</text>
</comment>
<keyword evidence="3" id="KW-1185">Reference proteome</keyword>
<feature type="non-terminal residue" evidence="2">
    <location>
        <position position="1"/>
    </location>
</feature>